<dbReference type="CDD" id="cd11072">
    <property type="entry name" value="CYP71-like"/>
    <property type="match status" value="1"/>
</dbReference>
<evidence type="ECO:0000256" key="1">
    <source>
        <dbReference type="ARBA" id="ARBA00001971"/>
    </source>
</evidence>
<dbReference type="SUPFAM" id="SSF48264">
    <property type="entry name" value="Cytochrome P450"/>
    <property type="match status" value="1"/>
</dbReference>
<dbReference type="InterPro" id="IPR017972">
    <property type="entry name" value="Cyt_P450_CS"/>
</dbReference>
<comment type="caution">
    <text evidence="11">The sequence shown here is derived from an EMBL/GenBank/DDBJ whole genome shotgun (WGS) entry which is preliminary data.</text>
</comment>
<comment type="similarity">
    <text evidence="2 9">Belongs to the cytochrome P450 family.</text>
</comment>
<evidence type="ECO:0000256" key="3">
    <source>
        <dbReference type="ARBA" id="ARBA00022617"/>
    </source>
</evidence>
<dbReference type="STRING" id="74649.A0A2P6QG53"/>
<protein>
    <submittedName>
        <fullName evidence="11">Putative cytochrome P450</fullName>
    </submittedName>
</protein>
<dbReference type="InterPro" id="IPR001128">
    <property type="entry name" value="Cyt_P450"/>
</dbReference>
<dbReference type="PROSITE" id="PS00086">
    <property type="entry name" value="CYTOCHROME_P450"/>
    <property type="match status" value="1"/>
</dbReference>
<evidence type="ECO:0000256" key="5">
    <source>
        <dbReference type="ARBA" id="ARBA00023002"/>
    </source>
</evidence>
<dbReference type="GO" id="GO:0016705">
    <property type="term" value="F:oxidoreductase activity, acting on paired donors, with incorporation or reduction of molecular oxygen"/>
    <property type="evidence" value="ECO:0007669"/>
    <property type="project" value="InterPro"/>
</dbReference>
<dbReference type="EMBL" id="PDCK01000043">
    <property type="protein sequence ID" value="PRQ33164.1"/>
    <property type="molecule type" value="Genomic_DNA"/>
</dbReference>
<dbReference type="GO" id="GO:0004497">
    <property type="term" value="F:monooxygenase activity"/>
    <property type="evidence" value="ECO:0007669"/>
    <property type="project" value="UniProtKB-KW"/>
</dbReference>
<evidence type="ECO:0000256" key="9">
    <source>
        <dbReference type="RuleBase" id="RU000461"/>
    </source>
</evidence>
<keyword evidence="4 8" id="KW-0479">Metal-binding</keyword>
<keyword evidence="5 9" id="KW-0560">Oxidoreductase</keyword>
<evidence type="ECO:0000256" key="7">
    <source>
        <dbReference type="ARBA" id="ARBA00023033"/>
    </source>
</evidence>
<evidence type="ECO:0000256" key="10">
    <source>
        <dbReference type="SAM" id="SignalP"/>
    </source>
</evidence>
<name>A0A2P6QG53_ROSCH</name>
<dbReference type="GO" id="GO:0005506">
    <property type="term" value="F:iron ion binding"/>
    <property type="evidence" value="ECO:0007669"/>
    <property type="project" value="InterPro"/>
</dbReference>
<keyword evidence="12" id="KW-1185">Reference proteome</keyword>
<dbReference type="Gramene" id="PRQ33164">
    <property type="protein sequence ID" value="PRQ33164"/>
    <property type="gene ID" value="RchiOBHm_Chr5g0054491"/>
</dbReference>
<dbReference type="InterPro" id="IPR036396">
    <property type="entry name" value="Cyt_P450_sf"/>
</dbReference>
<dbReference type="OMA" id="HENNCHE"/>
<dbReference type="Pfam" id="PF00067">
    <property type="entry name" value="p450"/>
    <property type="match status" value="1"/>
</dbReference>
<evidence type="ECO:0000313" key="12">
    <source>
        <dbReference type="Proteomes" id="UP000238479"/>
    </source>
</evidence>
<keyword evidence="3 8" id="KW-0349">Heme</keyword>
<evidence type="ECO:0000313" key="11">
    <source>
        <dbReference type="EMBL" id="PRQ33164.1"/>
    </source>
</evidence>
<dbReference type="FunFam" id="1.10.630.10:FF:000008">
    <property type="entry name" value="Cytochrome P450 71D8"/>
    <property type="match status" value="1"/>
</dbReference>
<keyword evidence="10" id="KW-0732">Signal</keyword>
<accession>A0A2P6QG53</accession>
<dbReference type="Gene3D" id="1.10.630.10">
    <property type="entry name" value="Cytochrome P450"/>
    <property type="match status" value="1"/>
</dbReference>
<evidence type="ECO:0000256" key="6">
    <source>
        <dbReference type="ARBA" id="ARBA00023004"/>
    </source>
</evidence>
<dbReference type="InterPro" id="IPR002401">
    <property type="entry name" value="Cyt_P450_E_grp-I"/>
</dbReference>
<evidence type="ECO:0000256" key="2">
    <source>
        <dbReference type="ARBA" id="ARBA00010617"/>
    </source>
</evidence>
<feature type="binding site" description="axial binding residue" evidence="8">
    <location>
        <position position="447"/>
    </location>
    <ligand>
        <name>heme</name>
        <dbReference type="ChEBI" id="CHEBI:30413"/>
    </ligand>
    <ligandPart>
        <name>Fe</name>
        <dbReference type="ChEBI" id="CHEBI:18248"/>
    </ligandPart>
</feature>
<sequence>MELLQSPSLQALLIFSLFLIALLKIAKRGKTKDSTSNLPPGPWKLPFIGNLHQLVGCLPHHGLRDLAEIHGPLMYLRLGEVPTLVVSSAEWAKEVMKTHDTIFASRPHTLATRILTYRGTNIGFSPYGEYWRELRKICKLELLSTKRVQSFRRIREEEVLKLIKWIASRPGVPINLTEEIYSCTYCTTSRAAFGKKSEDHEKAIYIGKEAAKVAGGFALADVFPSVNLLHVISGMRAKLEKLHKEADMIMENIIKEHKEGKTTTKSQGEGESEEDLVDVLLKYHDHSCLKFSLTVENIKAVIQDIFGAGSETPSTTVDWVMAEMIKNPRTMKMTQDEVREVFNKKGHVDETGIKDMKYLNLVIKETLRLHPSSPLLLPRECRETCEIAGYKIPVKTKVVINAWAIGRDPKYWTEPEIFYPERFLDSSIDYKGNNFEYIPFGAGRRICPGISYGLANVELLVALLLYYFDWKLPYEMKNEDLDMTEDFGVTVRRKEDLHLVPTPYYPPPTTRS</sequence>
<gene>
    <name evidence="11" type="ORF">RchiOBHm_Chr5g0054491</name>
</gene>
<feature type="chain" id="PRO_5015153022" evidence="10">
    <location>
        <begin position="32"/>
        <end position="512"/>
    </location>
</feature>
<keyword evidence="7 9" id="KW-0503">Monooxygenase</keyword>
<evidence type="ECO:0000256" key="4">
    <source>
        <dbReference type="ARBA" id="ARBA00022723"/>
    </source>
</evidence>
<dbReference type="PRINTS" id="PR00463">
    <property type="entry name" value="EP450I"/>
</dbReference>
<dbReference type="Proteomes" id="UP000238479">
    <property type="component" value="Chromosome 5"/>
</dbReference>
<organism evidence="11 12">
    <name type="scientific">Rosa chinensis</name>
    <name type="common">China rose</name>
    <dbReference type="NCBI Taxonomy" id="74649"/>
    <lineage>
        <taxon>Eukaryota</taxon>
        <taxon>Viridiplantae</taxon>
        <taxon>Streptophyta</taxon>
        <taxon>Embryophyta</taxon>
        <taxon>Tracheophyta</taxon>
        <taxon>Spermatophyta</taxon>
        <taxon>Magnoliopsida</taxon>
        <taxon>eudicotyledons</taxon>
        <taxon>Gunneridae</taxon>
        <taxon>Pentapetalae</taxon>
        <taxon>rosids</taxon>
        <taxon>fabids</taxon>
        <taxon>Rosales</taxon>
        <taxon>Rosaceae</taxon>
        <taxon>Rosoideae</taxon>
        <taxon>Rosoideae incertae sedis</taxon>
        <taxon>Rosa</taxon>
    </lineage>
</organism>
<comment type="cofactor">
    <cofactor evidence="1 8">
        <name>heme</name>
        <dbReference type="ChEBI" id="CHEBI:30413"/>
    </cofactor>
</comment>
<dbReference type="PANTHER" id="PTHR47955">
    <property type="entry name" value="CYTOCHROME P450 FAMILY 71 PROTEIN"/>
    <property type="match status" value="1"/>
</dbReference>
<proteinExistence type="inferred from homology"/>
<feature type="signal peptide" evidence="10">
    <location>
        <begin position="1"/>
        <end position="31"/>
    </location>
</feature>
<dbReference type="PRINTS" id="PR00385">
    <property type="entry name" value="P450"/>
</dbReference>
<reference evidence="11 12" key="1">
    <citation type="journal article" date="2018" name="Nat. Genet.">
        <title>The Rosa genome provides new insights in the design of modern roses.</title>
        <authorList>
            <person name="Bendahmane M."/>
        </authorList>
    </citation>
    <scope>NUCLEOTIDE SEQUENCE [LARGE SCALE GENOMIC DNA]</scope>
    <source>
        <strain evidence="12">cv. Old Blush</strain>
    </source>
</reference>
<keyword evidence="6 8" id="KW-0408">Iron</keyword>
<dbReference type="PANTHER" id="PTHR47955:SF8">
    <property type="entry name" value="CYTOCHROME P450 71D11-LIKE"/>
    <property type="match status" value="1"/>
</dbReference>
<evidence type="ECO:0000256" key="8">
    <source>
        <dbReference type="PIRSR" id="PIRSR602401-1"/>
    </source>
</evidence>
<dbReference type="AlphaFoldDB" id="A0A2P6QG53"/>
<dbReference type="GO" id="GO:0020037">
    <property type="term" value="F:heme binding"/>
    <property type="evidence" value="ECO:0007669"/>
    <property type="project" value="InterPro"/>
</dbReference>
<dbReference type="OrthoDB" id="1470350at2759"/>